<evidence type="ECO:0000313" key="1">
    <source>
        <dbReference type="EMBL" id="RSU08467.1"/>
    </source>
</evidence>
<gene>
    <name evidence="1" type="ORF">CBF30_04300</name>
</gene>
<evidence type="ECO:0000313" key="2">
    <source>
        <dbReference type="Proteomes" id="UP000288669"/>
    </source>
</evidence>
<accession>A0A430AKN6</accession>
<protein>
    <submittedName>
        <fullName evidence="1">Uncharacterized protein</fullName>
    </submittedName>
</protein>
<dbReference type="RefSeq" id="WP_126823089.1">
    <property type="nucleotide sequence ID" value="NZ_JBHLWU010000001.1"/>
</dbReference>
<name>A0A430AKN6_9ENTE</name>
<proteinExistence type="predicted"/>
<organism evidence="1 2">
    <name type="scientific">Vagococcus entomophilus</name>
    <dbReference type="NCBI Taxonomy" id="1160095"/>
    <lineage>
        <taxon>Bacteria</taxon>
        <taxon>Bacillati</taxon>
        <taxon>Bacillota</taxon>
        <taxon>Bacilli</taxon>
        <taxon>Lactobacillales</taxon>
        <taxon>Enterococcaceae</taxon>
        <taxon>Vagococcus</taxon>
    </lineage>
</organism>
<reference evidence="1 2" key="1">
    <citation type="submission" date="2017-05" db="EMBL/GenBank/DDBJ databases">
        <title>Vagococcus spp. assemblies.</title>
        <authorList>
            <person name="Gulvik C.A."/>
        </authorList>
    </citation>
    <scope>NUCLEOTIDE SEQUENCE [LARGE SCALE GENOMIC DNA]</scope>
    <source>
        <strain evidence="1 2">DSM 24756</strain>
    </source>
</reference>
<dbReference type="AlphaFoldDB" id="A0A430AKN6"/>
<dbReference type="Proteomes" id="UP000288669">
    <property type="component" value="Unassembled WGS sequence"/>
</dbReference>
<comment type="caution">
    <text evidence="1">The sequence shown here is derived from an EMBL/GenBank/DDBJ whole genome shotgun (WGS) entry which is preliminary data.</text>
</comment>
<keyword evidence="2" id="KW-1185">Reference proteome</keyword>
<sequence length="102" mass="11804">MRAHESKEASMEWFMMLQALDKGKATKGMGRKFYIGDEKGWGRTARKVLALYEDGRVKQYISAAELAKEINISFKTVHEAIRNKRTLRCGITPVYEEEFLNE</sequence>
<dbReference type="EMBL" id="NGJZ01000001">
    <property type="protein sequence ID" value="RSU08467.1"/>
    <property type="molecule type" value="Genomic_DNA"/>
</dbReference>